<dbReference type="AlphaFoldDB" id="A0A1E8FG90"/>
<comment type="caution">
    <text evidence="2">The sequence shown here is derived from an EMBL/GenBank/DDBJ whole genome shotgun (WGS) entry which is preliminary data.</text>
</comment>
<dbReference type="InterPro" id="IPR036390">
    <property type="entry name" value="WH_DNA-bd_sf"/>
</dbReference>
<proteinExistence type="predicted"/>
<dbReference type="RefSeq" id="WP_070175880.1">
    <property type="nucleotide sequence ID" value="NZ_BMJR01000001.1"/>
</dbReference>
<sequence length="159" mass="17688">MRKDEELLVALRRVIRAVDLRSKQLSKDVGITGPQLLVLQNIAAKPGIMVKEIADSINLSPATITNILDRLESRDLAHRIRSTEDKRKVGVYLTEAGEKAVATAPRPLQDHFVERFGQLAEWEQSQMIATMQRIAAMMDAESIDASPVLAVGMLTERND</sequence>
<dbReference type="PROSITE" id="PS50995">
    <property type="entry name" value="HTH_MARR_2"/>
    <property type="match status" value="1"/>
</dbReference>
<organism evidence="2 3">
    <name type="scientific">Alteromonas lipolytica</name>
    <dbReference type="NCBI Taxonomy" id="1856405"/>
    <lineage>
        <taxon>Bacteria</taxon>
        <taxon>Pseudomonadati</taxon>
        <taxon>Pseudomonadota</taxon>
        <taxon>Gammaproteobacteria</taxon>
        <taxon>Alteromonadales</taxon>
        <taxon>Alteromonadaceae</taxon>
        <taxon>Alteromonas/Salinimonas group</taxon>
        <taxon>Alteromonas</taxon>
    </lineage>
</organism>
<evidence type="ECO:0000313" key="3">
    <source>
        <dbReference type="Proteomes" id="UP000176037"/>
    </source>
</evidence>
<dbReference type="InterPro" id="IPR039422">
    <property type="entry name" value="MarR/SlyA-like"/>
</dbReference>
<reference evidence="2 3" key="1">
    <citation type="submission" date="2016-09" db="EMBL/GenBank/DDBJ databases">
        <title>Alteromonas lipolytica, a new species isolated from sea water.</title>
        <authorList>
            <person name="Wu Y.-H."/>
            <person name="Cheng H."/>
            <person name="Xu X.-W."/>
        </authorList>
    </citation>
    <scope>NUCLEOTIDE SEQUENCE [LARGE SCALE GENOMIC DNA]</scope>
    <source>
        <strain evidence="2 3">JW12</strain>
    </source>
</reference>
<name>A0A1E8FG90_9ALTE</name>
<feature type="domain" description="HTH marR-type" evidence="1">
    <location>
        <begin position="4"/>
        <end position="136"/>
    </location>
</feature>
<keyword evidence="3" id="KW-1185">Reference proteome</keyword>
<dbReference type="GO" id="GO:0003700">
    <property type="term" value="F:DNA-binding transcription factor activity"/>
    <property type="evidence" value="ECO:0007669"/>
    <property type="project" value="InterPro"/>
</dbReference>
<evidence type="ECO:0000259" key="1">
    <source>
        <dbReference type="PROSITE" id="PS50995"/>
    </source>
</evidence>
<dbReference type="PRINTS" id="PR00598">
    <property type="entry name" value="HTHMARR"/>
</dbReference>
<dbReference type="OrthoDB" id="7502947at2"/>
<dbReference type="InterPro" id="IPR036388">
    <property type="entry name" value="WH-like_DNA-bd_sf"/>
</dbReference>
<dbReference type="SMART" id="SM00347">
    <property type="entry name" value="HTH_MARR"/>
    <property type="match status" value="1"/>
</dbReference>
<dbReference type="Proteomes" id="UP000176037">
    <property type="component" value="Unassembled WGS sequence"/>
</dbReference>
<dbReference type="Gene3D" id="1.10.10.10">
    <property type="entry name" value="Winged helix-like DNA-binding domain superfamily/Winged helix DNA-binding domain"/>
    <property type="match status" value="1"/>
</dbReference>
<protein>
    <submittedName>
        <fullName evidence="2">Transcriptional regulator</fullName>
    </submittedName>
</protein>
<evidence type="ECO:0000313" key="2">
    <source>
        <dbReference type="EMBL" id="OFI34962.1"/>
    </source>
</evidence>
<dbReference type="InterPro" id="IPR000835">
    <property type="entry name" value="HTH_MarR-typ"/>
</dbReference>
<dbReference type="PANTHER" id="PTHR33164:SF89">
    <property type="entry name" value="MARR FAMILY REGULATORY PROTEIN"/>
    <property type="match status" value="1"/>
</dbReference>
<dbReference type="PANTHER" id="PTHR33164">
    <property type="entry name" value="TRANSCRIPTIONAL REGULATOR, MARR FAMILY"/>
    <property type="match status" value="1"/>
</dbReference>
<dbReference type="Pfam" id="PF01047">
    <property type="entry name" value="MarR"/>
    <property type="match status" value="1"/>
</dbReference>
<dbReference type="EMBL" id="MJIC01000010">
    <property type="protein sequence ID" value="OFI34962.1"/>
    <property type="molecule type" value="Genomic_DNA"/>
</dbReference>
<accession>A0A1E8FG90</accession>
<gene>
    <name evidence="2" type="ORF">BFC17_15475</name>
</gene>
<dbReference type="SUPFAM" id="SSF46785">
    <property type="entry name" value="Winged helix' DNA-binding domain"/>
    <property type="match status" value="1"/>
</dbReference>
<dbReference type="STRING" id="1856405.BFC17_15475"/>
<dbReference type="GO" id="GO:0006950">
    <property type="term" value="P:response to stress"/>
    <property type="evidence" value="ECO:0007669"/>
    <property type="project" value="TreeGrafter"/>
</dbReference>